<dbReference type="GO" id="GO:0003723">
    <property type="term" value="F:RNA binding"/>
    <property type="evidence" value="ECO:0007669"/>
    <property type="project" value="TreeGrafter"/>
</dbReference>
<dbReference type="Proteomes" id="UP000291343">
    <property type="component" value="Unassembled WGS sequence"/>
</dbReference>
<comment type="similarity">
    <text evidence="1">Belongs to the CWC26 family.</text>
</comment>
<organism evidence="5 6">
    <name type="scientific">Laodelphax striatellus</name>
    <name type="common">Small brown planthopper</name>
    <name type="synonym">Delphax striatella</name>
    <dbReference type="NCBI Taxonomy" id="195883"/>
    <lineage>
        <taxon>Eukaryota</taxon>
        <taxon>Metazoa</taxon>
        <taxon>Ecdysozoa</taxon>
        <taxon>Arthropoda</taxon>
        <taxon>Hexapoda</taxon>
        <taxon>Insecta</taxon>
        <taxon>Pterygota</taxon>
        <taxon>Neoptera</taxon>
        <taxon>Paraneoptera</taxon>
        <taxon>Hemiptera</taxon>
        <taxon>Auchenorrhyncha</taxon>
        <taxon>Fulgoroidea</taxon>
        <taxon>Delphacidae</taxon>
        <taxon>Criomorphinae</taxon>
        <taxon>Laodelphax</taxon>
    </lineage>
</organism>
<feature type="region of interest" description="Disordered" evidence="4">
    <location>
        <begin position="113"/>
        <end position="308"/>
    </location>
</feature>
<dbReference type="PANTHER" id="PTHR31809">
    <property type="entry name" value="BUD13 HOMOLOG"/>
    <property type="match status" value="1"/>
</dbReference>
<dbReference type="GO" id="GO:0005684">
    <property type="term" value="C:U2-type spliceosomal complex"/>
    <property type="evidence" value="ECO:0007669"/>
    <property type="project" value="TreeGrafter"/>
</dbReference>
<feature type="coiled-coil region" evidence="3">
    <location>
        <begin position="343"/>
        <end position="370"/>
    </location>
</feature>
<accession>A0A482XF06</accession>
<dbReference type="GO" id="GO:0070274">
    <property type="term" value="C:RES complex"/>
    <property type="evidence" value="ECO:0007669"/>
    <property type="project" value="TreeGrafter"/>
</dbReference>
<dbReference type="FunCoup" id="A0A482XF06">
    <property type="interactions" value="145"/>
</dbReference>
<dbReference type="AlphaFoldDB" id="A0A482XF06"/>
<dbReference type="InParanoid" id="A0A482XF06"/>
<feature type="compositionally biased region" description="Polar residues" evidence="4">
    <location>
        <begin position="118"/>
        <end position="135"/>
    </location>
</feature>
<reference evidence="5 6" key="1">
    <citation type="journal article" date="2017" name="Gigascience">
        <title>Genome sequence of the small brown planthopper, Laodelphax striatellus.</title>
        <authorList>
            <person name="Zhu J."/>
            <person name="Jiang F."/>
            <person name="Wang X."/>
            <person name="Yang P."/>
            <person name="Bao Y."/>
            <person name="Zhao W."/>
            <person name="Wang W."/>
            <person name="Lu H."/>
            <person name="Wang Q."/>
            <person name="Cui N."/>
            <person name="Li J."/>
            <person name="Chen X."/>
            <person name="Luo L."/>
            <person name="Yu J."/>
            <person name="Kang L."/>
            <person name="Cui F."/>
        </authorList>
    </citation>
    <scope>NUCLEOTIDE SEQUENCE [LARGE SCALE GENOMIC DNA]</scope>
    <source>
        <strain evidence="5">Lst14</strain>
    </source>
</reference>
<keyword evidence="6" id="KW-1185">Reference proteome</keyword>
<protein>
    <recommendedName>
        <fullName evidence="2">BUD13 homolog</fullName>
    </recommendedName>
</protein>
<dbReference type="GO" id="GO:0000398">
    <property type="term" value="P:mRNA splicing, via spliceosome"/>
    <property type="evidence" value="ECO:0007669"/>
    <property type="project" value="TreeGrafter"/>
</dbReference>
<evidence type="ECO:0000313" key="6">
    <source>
        <dbReference type="Proteomes" id="UP000291343"/>
    </source>
</evidence>
<feature type="compositionally biased region" description="Basic and acidic residues" evidence="4">
    <location>
        <begin position="204"/>
        <end position="213"/>
    </location>
</feature>
<feature type="compositionally biased region" description="Basic and acidic residues" evidence="4">
    <location>
        <begin position="244"/>
        <end position="302"/>
    </location>
</feature>
<dbReference type="InterPro" id="IPR018609">
    <property type="entry name" value="Bud13"/>
</dbReference>
<sequence length="446" mass="50720">MSSETKVMSQKEYLKKYLSNEKDKKKKKKVKLSSSSVLKRSQIIDDDVDLKTMRVLNDDEIDLYQLGEDAPQIAGIIDERPTEMQAMEYYSDKKRWKVFGDADGGGELLVKDKYQKVSAESNQKVSNHSQNNDSDLSPPRELKTGQKLSRDVYKTSGDQKSGKPTYDTDLSPERRPKASQSHSHRKSRRKDSDSDPSPPRRKSRLEPTLKNDSDSDLSPPRGSQKSSRKKPGSDSDFSPPRLSKSSEKTKKGSRDGRDSRFSQRSDVNERHSKSKHSERENAGSSDSKKSDRRMEKTLDGKRAVLQNASQLRKELTDFKTKEDNAFSKLASDMSGVNAAPVRRDRKTGMIRDLEREQRVAEEKAAKAAVQTEKYSRWGRGVKQSEDAAERVASAIHEMAKPLARYANDDDLERHLKAQEREGDPMLDYIRRKQSEATPLKEAKPMY</sequence>
<evidence type="ECO:0000256" key="4">
    <source>
        <dbReference type="SAM" id="MobiDB-lite"/>
    </source>
</evidence>
<dbReference type="Pfam" id="PF09736">
    <property type="entry name" value="Bud13"/>
    <property type="match status" value="1"/>
</dbReference>
<dbReference type="InterPro" id="IPR051112">
    <property type="entry name" value="CWC26_splicing_factor"/>
</dbReference>
<dbReference type="OrthoDB" id="6022at2759"/>
<comment type="caution">
    <text evidence="5">The sequence shown here is derived from an EMBL/GenBank/DDBJ whole genome shotgun (WGS) entry which is preliminary data.</text>
</comment>
<evidence type="ECO:0000256" key="1">
    <source>
        <dbReference type="ARBA" id="ARBA00011069"/>
    </source>
</evidence>
<dbReference type="STRING" id="195883.A0A482XF06"/>
<dbReference type="SMR" id="A0A482XF06"/>
<keyword evidence="3" id="KW-0175">Coiled coil</keyword>
<gene>
    <name evidence="5" type="ORF">LSTR_LSTR006834</name>
</gene>
<evidence type="ECO:0000256" key="3">
    <source>
        <dbReference type="SAM" id="Coils"/>
    </source>
</evidence>
<feature type="compositionally biased region" description="Basic and acidic residues" evidence="4">
    <location>
        <begin position="138"/>
        <end position="153"/>
    </location>
</feature>
<evidence type="ECO:0000256" key="2">
    <source>
        <dbReference type="ARBA" id="ARBA00014454"/>
    </source>
</evidence>
<dbReference type="PANTHER" id="PTHR31809:SF0">
    <property type="entry name" value="BUD13 HOMOLOG"/>
    <property type="match status" value="1"/>
</dbReference>
<name>A0A482XF06_LAOST</name>
<evidence type="ECO:0000313" key="5">
    <source>
        <dbReference type="EMBL" id="RZF44284.1"/>
    </source>
</evidence>
<proteinExistence type="inferred from homology"/>
<dbReference type="EMBL" id="QKKF02011155">
    <property type="protein sequence ID" value="RZF44284.1"/>
    <property type="molecule type" value="Genomic_DNA"/>
</dbReference>